<evidence type="ECO:0000256" key="4">
    <source>
        <dbReference type="ARBA" id="ARBA00023163"/>
    </source>
</evidence>
<proteinExistence type="predicted"/>
<keyword evidence="5" id="KW-0539">Nucleus</keyword>
<comment type="subcellular location">
    <subcellularLocation>
        <location evidence="1">Nucleus</location>
    </subcellularLocation>
</comment>
<keyword evidence="3" id="KW-0238">DNA-binding</keyword>
<keyword evidence="2" id="KW-0805">Transcription regulation</keyword>
<dbReference type="AlphaFoldDB" id="A0A2Z6NRZ7"/>
<dbReference type="GO" id="GO:0005634">
    <property type="term" value="C:nucleus"/>
    <property type="evidence" value="ECO:0007669"/>
    <property type="project" value="UniProtKB-SubCell"/>
</dbReference>
<evidence type="ECO:0000256" key="3">
    <source>
        <dbReference type="ARBA" id="ARBA00023125"/>
    </source>
</evidence>
<dbReference type="EMBL" id="DF973553">
    <property type="protein sequence ID" value="GAU34399.1"/>
    <property type="molecule type" value="Genomic_DNA"/>
</dbReference>
<dbReference type="InterPro" id="IPR015300">
    <property type="entry name" value="DNA-bd_pseudobarrel_sf"/>
</dbReference>
<protein>
    <recommendedName>
        <fullName evidence="8">TF-B3 domain-containing protein</fullName>
    </recommendedName>
</protein>
<evidence type="ECO:0000256" key="5">
    <source>
        <dbReference type="ARBA" id="ARBA00023242"/>
    </source>
</evidence>
<name>A0A2Z6NRZ7_TRISU</name>
<dbReference type="GO" id="GO:0003677">
    <property type="term" value="F:DNA binding"/>
    <property type="evidence" value="ECO:0007669"/>
    <property type="project" value="UniProtKB-KW"/>
</dbReference>
<evidence type="ECO:0000256" key="2">
    <source>
        <dbReference type="ARBA" id="ARBA00023015"/>
    </source>
</evidence>
<accession>A0A2Z6NRZ7</accession>
<evidence type="ECO:0000256" key="1">
    <source>
        <dbReference type="ARBA" id="ARBA00004123"/>
    </source>
</evidence>
<evidence type="ECO:0000313" key="7">
    <source>
        <dbReference type="Proteomes" id="UP000242715"/>
    </source>
</evidence>
<keyword evidence="7" id="KW-1185">Reference proteome</keyword>
<reference evidence="7" key="1">
    <citation type="journal article" date="2017" name="Front. Plant Sci.">
        <title>Climate Clever Clovers: New Paradigm to Reduce the Environmental Footprint of Ruminants by Breeding Low Methanogenic Forages Utilizing Haplotype Variation.</title>
        <authorList>
            <person name="Kaur P."/>
            <person name="Appels R."/>
            <person name="Bayer P.E."/>
            <person name="Keeble-Gagnere G."/>
            <person name="Wang J."/>
            <person name="Hirakawa H."/>
            <person name="Shirasawa K."/>
            <person name="Vercoe P."/>
            <person name="Stefanova K."/>
            <person name="Durmic Z."/>
            <person name="Nichols P."/>
            <person name="Revell C."/>
            <person name="Isobe S.N."/>
            <person name="Edwards D."/>
            <person name="Erskine W."/>
        </authorList>
    </citation>
    <scope>NUCLEOTIDE SEQUENCE [LARGE SCALE GENOMIC DNA]</scope>
    <source>
        <strain evidence="7">cv. Daliak</strain>
    </source>
</reference>
<evidence type="ECO:0000313" key="6">
    <source>
        <dbReference type="EMBL" id="GAU34399.1"/>
    </source>
</evidence>
<organism evidence="6 7">
    <name type="scientific">Trifolium subterraneum</name>
    <name type="common">Subterranean clover</name>
    <dbReference type="NCBI Taxonomy" id="3900"/>
    <lineage>
        <taxon>Eukaryota</taxon>
        <taxon>Viridiplantae</taxon>
        <taxon>Streptophyta</taxon>
        <taxon>Embryophyta</taxon>
        <taxon>Tracheophyta</taxon>
        <taxon>Spermatophyta</taxon>
        <taxon>Magnoliopsida</taxon>
        <taxon>eudicotyledons</taxon>
        <taxon>Gunneridae</taxon>
        <taxon>Pentapetalae</taxon>
        <taxon>rosids</taxon>
        <taxon>fabids</taxon>
        <taxon>Fabales</taxon>
        <taxon>Fabaceae</taxon>
        <taxon>Papilionoideae</taxon>
        <taxon>50 kb inversion clade</taxon>
        <taxon>NPAAA clade</taxon>
        <taxon>Hologalegina</taxon>
        <taxon>IRL clade</taxon>
        <taxon>Trifolieae</taxon>
        <taxon>Trifolium</taxon>
    </lineage>
</organism>
<dbReference type="SUPFAM" id="SSF101936">
    <property type="entry name" value="DNA-binding pseudobarrel domain"/>
    <property type="match status" value="1"/>
</dbReference>
<dbReference type="Proteomes" id="UP000242715">
    <property type="component" value="Unassembled WGS sequence"/>
</dbReference>
<gene>
    <name evidence="6" type="ORF">TSUD_217390</name>
</gene>
<sequence>MFRWVLQSFAQPVGKLLGCFRRELGDVLEPYVMLQDPSYNEFKVHVIRNNNQLYFTDGWYALKNFYKFPLGAWVSLGNMNPKLILIRLTTRGGTEVDYPVYDPLISRGWVDLRTIHKLALEDKVRFSVTEPHHNYEVTM</sequence>
<keyword evidence="4" id="KW-0804">Transcription</keyword>
<evidence type="ECO:0008006" key="8">
    <source>
        <dbReference type="Google" id="ProtNLM"/>
    </source>
</evidence>